<dbReference type="AlphaFoldDB" id="A0A915TYL4"/>
<dbReference type="Gene3D" id="3.40.50.300">
    <property type="entry name" value="P-loop containing nucleotide triphosphate hydrolases"/>
    <property type="match status" value="1"/>
</dbReference>
<keyword evidence="1" id="KW-0813">Transport</keyword>
<dbReference type="Pfam" id="PF12399">
    <property type="entry name" value="BCA_ABC_TP_C"/>
    <property type="match status" value="1"/>
</dbReference>
<gene>
    <name evidence="5" type="ORF">GF1_07390</name>
</gene>
<dbReference type="GO" id="GO:0042941">
    <property type="term" value="P:D-alanine transmembrane transport"/>
    <property type="evidence" value="ECO:0007669"/>
    <property type="project" value="TreeGrafter"/>
</dbReference>
<evidence type="ECO:0000313" key="6">
    <source>
        <dbReference type="Proteomes" id="UP001063350"/>
    </source>
</evidence>
<dbReference type="InterPro" id="IPR003439">
    <property type="entry name" value="ABC_transporter-like_ATP-bd"/>
</dbReference>
<dbReference type="GO" id="GO:1903805">
    <property type="term" value="P:L-valine import across plasma membrane"/>
    <property type="evidence" value="ECO:0007669"/>
    <property type="project" value="TreeGrafter"/>
</dbReference>
<dbReference type="SUPFAM" id="SSF52540">
    <property type="entry name" value="P-loop containing nucleoside triphosphate hydrolases"/>
    <property type="match status" value="1"/>
</dbReference>
<keyword evidence="2" id="KW-0547">Nucleotide-binding</keyword>
<dbReference type="PROSITE" id="PS50893">
    <property type="entry name" value="ABC_TRANSPORTER_2"/>
    <property type="match status" value="1"/>
</dbReference>
<keyword evidence="3 5" id="KW-0067">ATP-binding</keyword>
<dbReference type="InterPro" id="IPR051120">
    <property type="entry name" value="ABC_AA/LPS_Transport"/>
</dbReference>
<dbReference type="GO" id="GO:0005304">
    <property type="term" value="F:L-valine transmembrane transporter activity"/>
    <property type="evidence" value="ECO:0007669"/>
    <property type="project" value="TreeGrafter"/>
</dbReference>
<evidence type="ECO:0000256" key="3">
    <source>
        <dbReference type="ARBA" id="ARBA00022840"/>
    </source>
</evidence>
<dbReference type="PANTHER" id="PTHR45772:SF7">
    <property type="entry name" value="AMINO ACID ABC TRANSPORTER ATP-BINDING PROTEIN"/>
    <property type="match status" value="1"/>
</dbReference>
<dbReference type="GO" id="GO:0015808">
    <property type="term" value="P:L-alanine transport"/>
    <property type="evidence" value="ECO:0007669"/>
    <property type="project" value="TreeGrafter"/>
</dbReference>
<dbReference type="Pfam" id="PF00005">
    <property type="entry name" value="ABC_tran"/>
    <property type="match status" value="1"/>
</dbReference>
<evidence type="ECO:0000256" key="1">
    <source>
        <dbReference type="ARBA" id="ARBA00022448"/>
    </source>
</evidence>
<dbReference type="KEGG" id="ddu:GF1_07390"/>
<dbReference type="GO" id="GO:0005524">
    <property type="term" value="F:ATP binding"/>
    <property type="evidence" value="ECO:0007669"/>
    <property type="project" value="UniProtKB-KW"/>
</dbReference>
<reference evidence="5" key="1">
    <citation type="submission" date="2020-12" db="EMBL/GenBank/DDBJ databases">
        <title>Desulfobium dissulfuricans gen. nov., sp. nov., a novel mesophilic, sulfate-reducing bacterium isolated from a deep-sea hydrothermal vent.</title>
        <authorList>
            <person name="Hashimoto Y."/>
            <person name="Tame A."/>
            <person name="Sawayama S."/>
            <person name="Miyazaki J."/>
            <person name="Takai K."/>
            <person name="Nakagawa S."/>
        </authorList>
    </citation>
    <scope>NUCLEOTIDE SEQUENCE</scope>
    <source>
        <strain evidence="5">GF1</strain>
    </source>
</reference>
<feature type="domain" description="ABC transporter" evidence="4">
    <location>
        <begin position="18"/>
        <end position="270"/>
    </location>
</feature>
<organism evidence="5 6">
    <name type="scientific">Desulfolithobacter dissulfuricans</name>
    <dbReference type="NCBI Taxonomy" id="2795293"/>
    <lineage>
        <taxon>Bacteria</taxon>
        <taxon>Pseudomonadati</taxon>
        <taxon>Thermodesulfobacteriota</taxon>
        <taxon>Desulfobulbia</taxon>
        <taxon>Desulfobulbales</taxon>
        <taxon>Desulfobulbaceae</taxon>
        <taxon>Desulfolithobacter</taxon>
    </lineage>
</organism>
<dbReference type="GO" id="GO:0015192">
    <property type="term" value="F:L-phenylalanine transmembrane transporter activity"/>
    <property type="evidence" value="ECO:0007669"/>
    <property type="project" value="TreeGrafter"/>
</dbReference>
<dbReference type="GO" id="GO:0005886">
    <property type="term" value="C:plasma membrane"/>
    <property type="evidence" value="ECO:0007669"/>
    <property type="project" value="TreeGrafter"/>
</dbReference>
<dbReference type="InterPro" id="IPR027417">
    <property type="entry name" value="P-loop_NTPase"/>
</dbReference>
<dbReference type="PANTHER" id="PTHR45772">
    <property type="entry name" value="CONSERVED COMPONENT OF ABC TRANSPORTER FOR NATURAL AMINO ACIDS-RELATED"/>
    <property type="match status" value="1"/>
</dbReference>
<dbReference type="GO" id="GO:1903806">
    <property type="term" value="P:L-isoleucine import across plasma membrane"/>
    <property type="evidence" value="ECO:0007669"/>
    <property type="project" value="TreeGrafter"/>
</dbReference>
<sequence>MTASKSTKPTMTTSQPILEVTGLTMDFGGIRALDSLDLQVREGEIVALIGPNGAGKTTFFNCLTGIYKPTGGDLLLTPPGQKTRRLNGLKPNKVTQQGLARTFQNIRLFPNMTVLENVMIARHCRTRAKVLGAIFRDRRTREEERQIVELSYSILEKMGLESWVNEFAKNLPYGAQRRLEIARALATEPILLLLDEPAAGMNPQETKELDDLISEIRDDGLSILLIEHDMKLVMSLSDHIFVMDYGKKIAEGNPEEIRTNPDVIKAYLGEDVTDA</sequence>
<dbReference type="GO" id="GO:0016887">
    <property type="term" value="F:ATP hydrolysis activity"/>
    <property type="evidence" value="ECO:0007669"/>
    <property type="project" value="InterPro"/>
</dbReference>
<keyword evidence="6" id="KW-1185">Reference proteome</keyword>
<dbReference type="EMBL" id="AP024233">
    <property type="protein sequence ID" value="BCO08363.1"/>
    <property type="molecule type" value="Genomic_DNA"/>
</dbReference>
<dbReference type="GO" id="GO:0015188">
    <property type="term" value="F:L-isoleucine transmembrane transporter activity"/>
    <property type="evidence" value="ECO:0007669"/>
    <property type="project" value="TreeGrafter"/>
</dbReference>
<name>A0A915TYL4_9BACT</name>
<evidence type="ECO:0000256" key="2">
    <source>
        <dbReference type="ARBA" id="ARBA00022741"/>
    </source>
</evidence>
<protein>
    <submittedName>
        <fullName evidence="5">ABC transporter ATP-binding protein</fullName>
    </submittedName>
</protein>
<dbReference type="SMART" id="SM00382">
    <property type="entry name" value="AAA"/>
    <property type="match status" value="1"/>
</dbReference>
<dbReference type="Proteomes" id="UP001063350">
    <property type="component" value="Chromosome"/>
</dbReference>
<dbReference type="CDD" id="cd03219">
    <property type="entry name" value="ABC_Mj1267_LivG_branched"/>
    <property type="match status" value="1"/>
</dbReference>
<dbReference type="InterPro" id="IPR032823">
    <property type="entry name" value="BCA_ABC_TP_C"/>
</dbReference>
<evidence type="ECO:0000313" key="5">
    <source>
        <dbReference type="EMBL" id="BCO08363.1"/>
    </source>
</evidence>
<accession>A0A915TYL4</accession>
<proteinExistence type="predicted"/>
<dbReference type="InterPro" id="IPR003593">
    <property type="entry name" value="AAA+_ATPase"/>
</dbReference>
<evidence type="ECO:0000259" key="4">
    <source>
        <dbReference type="PROSITE" id="PS50893"/>
    </source>
</evidence>
<dbReference type="FunFam" id="3.40.50.300:FF:000421">
    <property type="entry name" value="Branched-chain amino acid ABC transporter ATP-binding protein"/>
    <property type="match status" value="1"/>
</dbReference>